<proteinExistence type="predicted"/>
<evidence type="ECO:0000256" key="1">
    <source>
        <dbReference type="SAM" id="MobiDB-lite"/>
    </source>
</evidence>
<comment type="caution">
    <text evidence="2">The sequence shown here is derived from an EMBL/GenBank/DDBJ whole genome shotgun (WGS) entry which is preliminary data.</text>
</comment>
<accession>A0A4Z1HRJ2</accession>
<dbReference type="OrthoDB" id="3558041at2759"/>
<feature type="compositionally biased region" description="Gly residues" evidence="1">
    <location>
        <begin position="209"/>
        <end position="218"/>
    </location>
</feature>
<dbReference type="AlphaFoldDB" id="A0A4Z1HRJ2"/>
<keyword evidence="3" id="KW-1185">Reference proteome</keyword>
<evidence type="ECO:0000313" key="2">
    <source>
        <dbReference type="EMBL" id="TGO47497.1"/>
    </source>
</evidence>
<evidence type="ECO:0000313" key="3">
    <source>
        <dbReference type="Proteomes" id="UP000297527"/>
    </source>
</evidence>
<dbReference type="EMBL" id="PQXN01000274">
    <property type="protein sequence ID" value="TGO47497.1"/>
    <property type="molecule type" value="Genomic_DNA"/>
</dbReference>
<name>A0A4Z1HRJ2_9HELO</name>
<organism evidence="2 3">
    <name type="scientific">Botryotinia convoluta</name>
    <dbReference type="NCBI Taxonomy" id="54673"/>
    <lineage>
        <taxon>Eukaryota</taxon>
        <taxon>Fungi</taxon>
        <taxon>Dikarya</taxon>
        <taxon>Ascomycota</taxon>
        <taxon>Pezizomycotina</taxon>
        <taxon>Leotiomycetes</taxon>
        <taxon>Helotiales</taxon>
        <taxon>Sclerotiniaceae</taxon>
        <taxon>Botryotinia</taxon>
    </lineage>
</organism>
<gene>
    <name evidence="2" type="ORF">BCON_0275g00130</name>
</gene>
<sequence>MPDKIPTPQVLATRRIYDPVVAPHIRIFINQAMDYPYMKDLLSDYMIGVILYAVSTGVIRQYHGRLFQLPIVDVGKGIGIPVPPGYQARQHKGTLSVRVGLPRAGRPFLDPDGLPLTFHGFRFAQIAEPFTIHTGPLSVPQPPGYAAHFPCKRSPGVKFVPLRELQMAAQGPLLPIGGLPPPFPPPAPVVIDFSSSPSSSDSSPDEGEGNGGGRGGGGGEDESVVVISSGGEESEADEVILKKTK</sequence>
<protein>
    <submittedName>
        <fullName evidence="2">Uncharacterized protein</fullName>
    </submittedName>
</protein>
<reference evidence="2 3" key="1">
    <citation type="submission" date="2017-12" db="EMBL/GenBank/DDBJ databases">
        <title>Comparative genomics of Botrytis spp.</title>
        <authorList>
            <person name="Valero-Jimenez C.A."/>
            <person name="Tapia P."/>
            <person name="Veloso J."/>
            <person name="Silva-Moreno E."/>
            <person name="Staats M."/>
            <person name="Valdes J.H."/>
            <person name="Van Kan J.A.L."/>
        </authorList>
    </citation>
    <scope>NUCLEOTIDE SEQUENCE [LARGE SCALE GENOMIC DNA]</scope>
    <source>
        <strain evidence="2 3">MUCL11595</strain>
    </source>
</reference>
<feature type="region of interest" description="Disordered" evidence="1">
    <location>
        <begin position="185"/>
        <end position="245"/>
    </location>
</feature>
<dbReference type="Proteomes" id="UP000297527">
    <property type="component" value="Unassembled WGS sequence"/>
</dbReference>